<protein>
    <submittedName>
        <fullName evidence="1">Uncharacterized protein</fullName>
    </submittedName>
</protein>
<evidence type="ECO:0000313" key="2">
    <source>
        <dbReference type="Proteomes" id="UP000291084"/>
    </source>
</evidence>
<keyword evidence="2" id="KW-1185">Reference proteome</keyword>
<dbReference type="AlphaFoldDB" id="A0A0S3RXA1"/>
<reference evidence="1 2" key="1">
    <citation type="journal article" date="2015" name="Sci. Rep.">
        <title>The power of single molecule real-time sequencing technology in the de novo assembly of a eukaryotic genome.</title>
        <authorList>
            <person name="Sakai H."/>
            <person name="Naito K."/>
            <person name="Ogiso-Tanaka E."/>
            <person name="Takahashi Y."/>
            <person name="Iseki K."/>
            <person name="Muto C."/>
            <person name="Satou K."/>
            <person name="Teruya K."/>
            <person name="Shiroma A."/>
            <person name="Shimoji M."/>
            <person name="Hirano T."/>
            <person name="Itoh T."/>
            <person name="Kaga A."/>
            <person name="Tomooka N."/>
        </authorList>
    </citation>
    <scope>NUCLEOTIDE SEQUENCE [LARGE SCALE GENOMIC DNA]</scope>
    <source>
        <strain evidence="2">cv. Shumari</strain>
    </source>
</reference>
<proteinExistence type="predicted"/>
<accession>A0A0S3RXA1</accession>
<dbReference type="EMBL" id="AP015037">
    <property type="protein sequence ID" value="BAT85222.1"/>
    <property type="molecule type" value="Genomic_DNA"/>
</dbReference>
<organism evidence="1 2">
    <name type="scientific">Vigna angularis var. angularis</name>
    <dbReference type="NCBI Taxonomy" id="157739"/>
    <lineage>
        <taxon>Eukaryota</taxon>
        <taxon>Viridiplantae</taxon>
        <taxon>Streptophyta</taxon>
        <taxon>Embryophyta</taxon>
        <taxon>Tracheophyta</taxon>
        <taxon>Spermatophyta</taxon>
        <taxon>Magnoliopsida</taxon>
        <taxon>eudicotyledons</taxon>
        <taxon>Gunneridae</taxon>
        <taxon>Pentapetalae</taxon>
        <taxon>rosids</taxon>
        <taxon>fabids</taxon>
        <taxon>Fabales</taxon>
        <taxon>Fabaceae</taxon>
        <taxon>Papilionoideae</taxon>
        <taxon>50 kb inversion clade</taxon>
        <taxon>NPAAA clade</taxon>
        <taxon>indigoferoid/millettioid clade</taxon>
        <taxon>Phaseoleae</taxon>
        <taxon>Vigna</taxon>
    </lineage>
</organism>
<evidence type="ECO:0000313" key="1">
    <source>
        <dbReference type="EMBL" id="BAT85222.1"/>
    </source>
</evidence>
<gene>
    <name evidence="1" type="primary">Vigan.04G274400</name>
    <name evidence="1" type="ORF">VIGAN_04274400</name>
</gene>
<dbReference type="Proteomes" id="UP000291084">
    <property type="component" value="Chromosome 4"/>
</dbReference>
<sequence>MHFFSCFGVAMQHTCILNSKPYFKFGNSICYSFFYFLPSSWLSNSNSCFDSTIRGKHLDYLPFIKKPILPLNLKRALTLLVLTSDYARLCKG</sequence>
<name>A0A0S3RXA1_PHAAN</name>